<accession>A0ABU1GRX1</accession>
<organism evidence="2 3">
    <name type="scientific">Halomonas mongoliensis</name>
    <dbReference type="NCBI Taxonomy" id="321265"/>
    <lineage>
        <taxon>Bacteria</taxon>
        <taxon>Pseudomonadati</taxon>
        <taxon>Pseudomonadota</taxon>
        <taxon>Gammaproteobacteria</taxon>
        <taxon>Oceanospirillales</taxon>
        <taxon>Halomonadaceae</taxon>
        <taxon>Halomonas</taxon>
    </lineage>
</organism>
<dbReference type="PANTHER" id="PTHR30298:SF0">
    <property type="entry name" value="PROTEIN YBFL-RELATED"/>
    <property type="match status" value="1"/>
</dbReference>
<protein>
    <submittedName>
        <fullName evidence="2">ISAs1 family transposase</fullName>
    </submittedName>
</protein>
<sequence>MRFPWVLSFRHEGEGAPTEMVVRYYISSAELSAEEFGKAVRQHWQIENKLHWCLDAAMREDACRIHRGRAAENLGRVRHMAMNYLKGETHFKGGVRRKQKKAALDETYLADVLAVQFLSCVFPEHLGWSV</sequence>
<dbReference type="RefSeq" id="WP_309637632.1">
    <property type="nucleotide sequence ID" value="NZ_JARWAL010000019.1"/>
</dbReference>
<dbReference type="InterPro" id="IPR047647">
    <property type="entry name" value="ISAs1_transpos"/>
</dbReference>
<evidence type="ECO:0000313" key="3">
    <source>
        <dbReference type="Proteomes" id="UP001252270"/>
    </source>
</evidence>
<gene>
    <name evidence="2" type="ORF">QC820_16195</name>
</gene>
<dbReference type="Pfam" id="PF01609">
    <property type="entry name" value="DDE_Tnp_1"/>
    <property type="match status" value="1"/>
</dbReference>
<proteinExistence type="predicted"/>
<keyword evidence="3" id="KW-1185">Reference proteome</keyword>
<name>A0ABU1GRX1_9GAMM</name>
<dbReference type="NCBIfam" id="NF033564">
    <property type="entry name" value="transpos_ISAs1"/>
    <property type="match status" value="1"/>
</dbReference>
<dbReference type="EMBL" id="JARWAL010000019">
    <property type="protein sequence ID" value="MDR5894332.1"/>
    <property type="molecule type" value="Genomic_DNA"/>
</dbReference>
<dbReference type="Proteomes" id="UP001252270">
    <property type="component" value="Unassembled WGS sequence"/>
</dbReference>
<reference evidence="2 3" key="1">
    <citation type="submission" date="2023-04" db="EMBL/GenBank/DDBJ databases">
        <title>A long-awaited taxogenomic arrangement of the family Halomonadaceae.</title>
        <authorList>
            <person name="De La Haba R."/>
            <person name="Chuvochina M."/>
            <person name="Wittouck S."/>
            <person name="Arahal D.R."/>
            <person name="Sanchez-Porro C."/>
            <person name="Hugenholtz P."/>
            <person name="Ventosa A."/>
        </authorList>
    </citation>
    <scope>NUCLEOTIDE SEQUENCE [LARGE SCALE GENOMIC DNA]</scope>
    <source>
        <strain evidence="2 3">DSM 17332</strain>
    </source>
</reference>
<dbReference type="InterPro" id="IPR051698">
    <property type="entry name" value="Transposase_11-like"/>
</dbReference>
<comment type="caution">
    <text evidence="2">The sequence shown here is derived from an EMBL/GenBank/DDBJ whole genome shotgun (WGS) entry which is preliminary data.</text>
</comment>
<dbReference type="PANTHER" id="PTHR30298">
    <property type="entry name" value="H REPEAT-ASSOCIATED PREDICTED TRANSPOSASE"/>
    <property type="match status" value="1"/>
</dbReference>
<feature type="domain" description="Transposase IS4-like" evidence="1">
    <location>
        <begin position="23"/>
        <end position="83"/>
    </location>
</feature>
<evidence type="ECO:0000259" key="1">
    <source>
        <dbReference type="Pfam" id="PF01609"/>
    </source>
</evidence>
<evidence type="ECO:0000313" key="2">
    <source>
        <dbReference type="EMBL" id="MDR5894332.1"/>
    </source>
</evidence>
<dbReference type="InterPro" id="IPR002559">
    <property type="entry name" value="Transposase_11"/>
</dbReference>